<evidence type="ECO:0000259" key="2">
    <source>
        <dbReference type="Pfam" id="PF01337"/>
    </source>
</evidence>
<sequence length="170" mass="18766">MPDLPFHDARDLSAPHPHRLDLELLRNGHVTRFSTRKALDAAVAGLQHLGYRVHVIDAARWHDQRAMHRDLAGALRFPDYYGHNLDALNDMFRDIAAFRSHGTDLSATGTALALPGFGLFHAREERTAHALLDMFAAQARAALLGLHPMLCLVGSDRPLAPVGTTEVEAR</sequence>
<evidence type="ECO:0000256" key="1">
    <source>
        <dbReference type="ARBA" id="ARBA00006845"/>
    </source>
</evidence>
<dbReference type="SUPFAM" id="SSF52038">
    <property type="entry name" value="Barstar-related"/>
    <property type="match status" value="1"/>
</dbReference>
<comment type="caution">
    <text evidence="3">The sequence shown here is derived from an EMBL/GenBank/DDBJ whole genome shotgun (WGS) entry which is preliminary data.</text>
</comment>
<dbReference type="Gene3D" id="3.30.370.10">
    <property type="entry name" value="Barstar-like"/>
    <property type="match status" value="1"/>
</dbReference>
<organism evidence="3 4">
    <name type="scientific">Streptomyces litchfieldiae</name>
    <dbReference type="NCBI Taxonomy" id="3075543"/>
    <lineage>
        <taxon>Bacteria</taxon>
        <taxon>Bacillati</taxon>
        <taxon>Actinomycetota</taxon>
        <taxon>Actinomycetes</taxon>
        <taxon>Kitasatosporales</taxon>
        <taxon>Streptomycetaceae</taxon>
        <taxon>Streptomyces</taxon>
    </lineage>
</organism>
<accession>A0ABU2MPG6</accession>
<dbReference type="Proteomes" id="UP001183246">
    <property type="component" value="Unassembled WGS sequence"/>
</dbReference>
<protein>
    <submittedName>
        <fullName evidence="3">Barstar family protein</fullName>
    </submittedName>
</protein>
<evidence type="ECO:0000313" key="4">
    <source>
        <dbReference type="Proteomes" id="UP001183246"/>
    </source>
</evidence>
<dbReference type="Pfam" id="PF01337">
    <property type="entry name" value="Barstar"/>
    <property type="match status" value="1"/>
</dbReference>
<dbReference type="RefSeq" id="WP_311704658.1">
    <property type="nucleotide sequence ID" value="NZ_JAVREL010000006.1"/>
</dbReference>
<dbReference type="InterPro" id="IPR000468">
    <property type="entry name" value="Barstar"/>
</dbReference>
<dbReference type="EMBL" id="JAVREL010000006">
    <property type="protein sequence ID" value="MDT0343521.1"/>
    <property type="molecule type" value="Genomic_DNA"/>
</dbReference>
<proteinExistence type="inferred from homology"/>
<dbReference type="InterPro" id="IPR035905">
    <property type="entry name" value="Barstar-like_sf"/>
</dbReference>
<feature type="domain" description="Barstar (barnase inhibitor)" evidence="2">
    <location>
        <begin position="52"/>
        <end position="141"/>
    </location>
</feature>
<name>A0ABU2MPG6_9ACTN</name>
<reference evidence="4" key="1">
    <citation type="submission" date="2023-07" db="EMBL/GenBank/DDBJ databases">
        <title>30 novel species of actinomycetes from the DSMZ collection.</title>
        <authorList>
            <person name="Nouioui I."/>
        </authorList>
    </citation>
    <scope>NUCLEOTIDE SEQUENCE [LARGE SCALE GENOMIC DNA]</scope>
    <source>
        <strain evidence="4">DSM 44938</strain>
    </source>
</reference>
<keyword evidence="4" id="KW-1185">Reference proteome</keyword>
<evidence type="ECO:0000313" key="3">
    <source>
        <dbReference type="EMBL" id="MDT0343521.1"/>
    </source>
</evidence>
<comment type="similarity">
    <text evidence="1">Belongs to the barstar family.</text>
</comment>
<gene>
    <name evidence="3" type="ORF">RM590_12990</name>
</gene>